<dbReference type="AlphaFoldDB" id="A0A2S6FWP1"/>
<evidence type="ECO:0000313" key="2">
    <source>
        <dbReference type="EMBL" id="PPK47971.1"/>
    </source>
</evidence>
<gene>
    <name evidence="2" type="ORF">BD821_11128</name>
</gene>
<organism evidence="2 3">
    <name type="scientific">Clostridium algidicarnis DSM 15099</name>
    <dbReference type="NCBI Taxonomy" id="1121295"/>
    <lineage>
        <taxon>Bacteria</taxon>
        <taxon>Bacillati</taxon>
        <taxon>Bacillota</taxon>
        <taxon>Clostridia</taxon>
        <taxon>Eubacteriales</taxon>
        <taxon>Clostridiaceae</taxon>
        <taxon>Clostridium</taxon>
    </lineage>
</organism>
<name>A0A2S6FWP1_9CLOT</name>
<keyword evidence="1" id="KW-0472">Membrane</keyword>
<feature type="transmembrane region" description="Helical" evidence="1">
    <location>
        <begin position="67"/>
        <end position="84"/>
    </location>
</feature>
<evidence type="ECO:0000256" key="1">
    <source>
        <dbReference type="SAM" id="Phobius"/>
    </source>
</evidence>
<dbReference type="InterPro" id="IPR025470">
    <property type="entry name" value="DUF4321"/>
</dbReference>
<proteinExistence type="predicted"/>
<sequence length="87" mass="9837">MVKSVKKSRGLFILVIFIGGILGNFLGDFISNNLKSLDVFKIVYNIGLTNPIHLNLKIVEITFGMNFNFNIMSIVGVILAIILYRRY</sequence>
<dbReference type="Proteomes" id="UP000239863">
    <property type="component" value="Unassembled WGS sequence"/>
</dbReference>
<feature type="transmembrane region" description="Helical" evidence="1">
    <location>
        <begin position="12"/>
        <end position="30"/>
    </location>
</feature>
<dbReference type="STRING" id="37659.GCA_000703125_00170"/>
<keyword evidence="1" id="KW-0812">Transmembrane</keyword>
<dbReference type="Pfam" id="PF14209">
    <property type="entry name" value="DUF4321"/>
    <property type="match status" value="1"/>
</dbReference>
<protein>
    <submittedName>
        <fullName evidence="2">Uncharacterized protein DUF4321</fullName>
    </submittedName>
</protein>
<evidence type="ECO:0000313" key="3">
    <source>
        <dbReference type="Proteomes" id="UP000239863"/>
    </source>
</evidence>
<reference evidence="2 3" key="1">
    <citation type="submission" date="2018-02" db="EMBL/GenBank/DDBJ databases">
        <title>Genomic Encyclopedia of Archaeal and Bacterial Type Strains, Phase II (KMG-II): from individual species to whole genera.</title>
        <authorList>
            <person name="Goeker M."/>
        </authorList>
    </citation>
    <scope>NUCLEOTIDE SEQUENCE [LARGE SCALE GENOMIC DNA]</scope>
    <source>
        <strain evidence="2 3">DSM 15099</strain>
    </source>
</reference>
<comment type="caution">
    <text evidence="2">The sequence shown here is derived from an EMBL/GenBank/DDBJ whole genome shotgun (WGS) entry which is preliminary data.</text>
</comment>
<dbReference type="EMBL" id="PTIS01000011">
    <property type="protein sequence ID" value="PPK47971.1"/>
    <property type="molecule type" value="Genomic_DNA"/>
</dbReference>
<keyword evidence="1" id="KW-1133">Transmembrane helix</keyword>
<accession>A0A2S6FWP1</accession>